<evidence type="ECO:0000256" key="2">
    <source>
        <dbReference type="ARBA" id="ARBA00004123"/>
    </source>
</evidence>
<dbReference type="AlphaFoldDB" id="A5E525"/>
<dbReference type="PANTHER" id="PTHR12831">
    <property type="entry name" value="TRANSCRIPTION INITIATION FACTOR IIH TFIIH , POLYPEPTIDE 3-RELATED"/>
    <property type="match status" value="1"/>
</dbReference>
<organism evidence="16 17">
    <name type="scientific">Lodderomyces elongisporus (strain ATCC 11503 / CBS 2605 / JCM 1781 / NBRC 1676 / NRRL YB-4239)</name>
    <name type="common">Yeast</name>
    <name type="synonym">Saccharomyces elongisporus</name>
    <dbReference type="NCBI Taxonomy" id="379508"/>
    <lineage>
        <taxon>Eukaryota</taxon>
        <taxon>Fungi</taxon>
        <taxon>Dikarya</taxon>
        <taxon>Ascomycota</taxon>
        <taxon>Saccharomycotina</taxon>
        <taxon>Pichiomycetes</taxon>
        <taxon>Debaryomycetaceae</taxon>
        <taxon>Candida/Lodderomyces clade</taxon>
        <taxon>Lodderomyces</taxon>
    </lineage>
</organism>
<comment type="subcellular location">
    <subcellularLocation>
        <location evidence="2 14">Nucleus</location>
    </subcellularLocation>
</comment>
<evidence type="ECO:0000256" key="14">
    <source>
        <dbReference type="RuleBase" id="RU368090"/>
    </source>
</evidence>
<gene>
    <name evidence="16" type="ORF">LELG_04714</name>
</gene>
<keyword evidence="11 14" id="KW-0234">DNA repair</keyword>
<dbReference type="GeneID" id="5231046"/>
<dbReference type="VEuPathDB" id="FungiDB:LELG_04714"/>
<evidence type="ECO:0000256" key="1">
    <source>
        <dbReference type="ARBA" id="ARBA00002817"/>
    </source>
</evidence>
<dbReference type="PANTHER" id="PTHR12831:SF0">
    <property type="entry name" value="GENERAL TRANSCRIPTION FACTOR IIH SUBUNIT 3"/>
    <property type="match status" value="1"/>
</dbReference>
<comment type="similarity">
    <text evidence="3 14">Belongs to the TFB4 family.</text>
</comment>
<dbReference type="OMA" id="QGCDITS"/>
<dbReference type="EMBL" id="CH981530">
    <property type="protein sequence ID" value="EDK46533.1"/>
    <property type="molecule type" value="Genomic_DNA"/>
</dbReference>
<dbReference type="KEGG" id="lel:PVL30_005445"/>
<keyword evidence="10 14" id="KW-0804">Transcription</keyword>
<keyword evidence="12 14" id="KW-0539">Nucleus</keyword>
<dbReference type="eggNOG" id="KOG2487">
    <property type="taxonomic scope" value="Eukaryota"/>
</dbReference>
<dbReference type="GO" id="GO:0000439">
    <property type="term" value="C:transcription factor TFIIH core complex"/>
    <property type="evidence" value="ECO:0007669"/>
    <property type="project" value="UniProtKB-UniRule"/>
</dbReference>
<dbReference type="Gene3D" id="3.40.50.410">
    <property type="entry name" value="von Willebrand factor, type A domain"/>
    <property type="match status" value="1"/>
</dbReference>
<dbReference type="GO" id="GO:0006289">
    <property type="term" value="P:nucleotide-excision repair"/>
    <property type="evidence" value="ECO:0007669"/>
    <property type="project" value="UniProtKB-UniRule"/>
</dbReference>
<keyword evidence="6 14" id="KW-0227">DNA damage</keyword>
<comment type="subunit">
    <text evidence="14">Component of the 7-subunit TFIIH core complex composed of XPB/SSL2, XPD/RAD3, SSL1, TFB1, TFB2, TFB4 and TFB5, which is active in NER. The core complex associates with the 3-subunit CTD-kinase module TFIIK composed of CCL1, KIN28 and TFB3 to form the 10-subunit holoenzyme (holo-TFIIH) active in transcription.</text>
</comment>
<dbReference type="GO" id="GO:0008270">
    <property type="term" value="F:zinc ion binding"/>
    <property type="evidence" value="ECO:0007669"/>
    <property type="project" value="UniProtKB-KW"/>
</dbReference>
<evidence type="ECO:0000256" key="9">
    <source>
        <dbReference type="ARBA" id="ARBA00023015"/>
    </source>
</evidence>
<keyword evidence="5 14" id="KW-0479">Metal-binding</keyword>
<reference evidence="16 17" key="1">
    <citation type="journal article" date="2009" name="Nature">
        <title>Evolution of pathogenicity and sexual reproduction in eight Candida genomes.</title>
        <authorList>
            <person name="Butler G."/>
            <person name="Rasmussen M.D."/>
            <person name="Lin M.F."/>
            <person name="Santos M.A."/>
            <person name="Sakthikumar S."/>
            <person name="Munro C.A."/>
            <person name="Rheinbay E."/>
            <person name="Grabherr M."/>
            <person name="Forche A."/>
            <person name="Reedy J.L."/>
            <person name="Agrafioti I."/>
            <person name="Arnaud M.B."/>
            <person name="Bates S."/>
            <person name="Brown A.J."/>
            <person name="Brunke S."/>
            <person name="Costanzo M.C."/>
            <person name="Fitzpatrick D.A."/>
            <person name="de Groot P.W."/>
            <person name="Harris D."/>
            <person name="Hoyer L.L."/>
            <person name="Hube B."/>
            <person name="Klis F.M."/>
            <person name="Kodira C."/>
            <person name="Lennard N."/>
            <person name="Logue M.E."/>
            <person name="Martin R."/>
            <person name="Neiman A.M."/>
            <person name="Nikolaou E."/>
            <person name="Quail M.A."/>
            <person name="Quinn J."/>
            <person name="Santos M.C."/>
            <person name="Schmitzberger F.F."/>
            <person name="Sherlock G."/>
            <person name="Shah P."/>
            <person name="Silverstein K.A."/>
            <person name="Skrzypek M.S."/>
            <person name="Soll D."/>
            <person name="Staggs R."/>
            <person name="Stansfield I."/>
            <person name="Stumpf M.P."/>
            <person name="Sudbery P.E."/>
            <person name="Srikantha T."/>
            <person name="Zeng Q."/>
            <person name="Berman J."/>
            <person name="Berriman M."/>
            <person name="Heitman J."/>
            <person name="Gow N.A."/>
            <person name="Lorenz M.C."/>
            <person name="Birren B.W."/>
            <person name="Kellis M."/>
            <person name="Cuomo C.A."/>
        </authorList>
    </citation>
    <scope>NUCLEOTIDE SEQUENCE [LARGE SCALE GENOMIC DNA]</scope>
    <source>
        <strain evidence="17">ATCC 11503 / BCRC 21390 / CBS 2605 / JCM 1781 / NBRC 1676 / NRRL YB-4239</strain>
    </source>
</reference>
<evidence type="ECO:0000256" key="6">
    <source>
        <dbReference type="ARBA" id="ARBA00022763"/>
    </source>
</evidence>
<evidence type="ECO:0000256" key="7">
    <source>
        <dbReference type="ARBA" id="ARBA00022771"/>
    </source>
</evidence>
<dbReference type="GO" id="GO:0006367">
    <property type="term" value="P:transcription initiation at RNA polymerase II promoter"/>
    <property type="evidence" value="ECO:0007669"/>
    <property type="project" value="EnsemblFungi"/>
</dbReference>
<dbReference type="OrthoDB" id="17307at2759"/>
<dbReference type="Pfam" id="PF03850">
    <property type="entry name" value="Tfb4"/>
    <property type="match status" value="2"/>
</dbReference>
<comment type="function">
    <text evidence="1 14">Component of the general transcription and DNA repair factor IIH (TFIIH) core complex, which is involved in general and transcription-coupled nucleotide excision repair (NER) of damaged DNA and, when complexed to TFIIK, in RNA transcription by RNA polymerase II. In NER, TFIIH acts by opening DNA around the lesion to allow the excision of the damaged oligonucleotide and its replacement by a new DNA fragment. In transcription, TFIIH has an essential role in transcription initiation. When the pre-initiation complex (PIC) has been established, TFIIH is required for promoter opening and promoter escape. Phosphorylation of the C-terminal tail (CTD) of the largest subunit of RNA polymerase II by the kinase module TFIIK controls the initiation of transcription.</text>
</comment>
<dbReference type="InterPro" id="IPR036465">
    <property type="entry name" value="vWFA_dom_sf"/>
</dbReference>
<accession>A5E525</accession>
<sequence length="444" mass="47810">MDAITDRIFTETSLESTTTNDDPTLLTIVLDVSPLGWYNLRHTTSLENITKSLLVFLNGHLALNNSNQVAFIASSSTGSKFLYPHLAKSNTEKQTRADRISQGMYRQFKNVNEVVLEELIRFVNEEAEGAARAEAETEAEVEAETNGREDQGGNANKARSKRQAYHARGSTITGAMSMALTYTNRMLTLDQSITTTTASAMSTASLNSSISKSGSDSVGTAGVGVGAGGGAVGGGATSSLSSAVSGASSSTSSVSMNSRILIVTASDNDNHLNYIPLMNCIFTAQKLKVSIDVAKLGTTDSSYLQQASDATHGVYLKIEDPRGMIQVLSTAFFIEPNLRPHVIMPTDYQVDYKASCFLTKKPVDLGYVCSVCLCIMSFVPDDLKCPACSSEFDQGIVQELTRDPQVAVVKKKRKLDKANGTELLNVKAKSEEKEQEANKEKTND</sequence>
<dbReference type="HOGENOM" id="CLU_040211_0_0_1"/>
<dbReference type="GO" id="GO:0005675">
    <property type="term" value="C:transcription factor TFIIH holo complex"/>
    <property type="evidence" value="ECO:0007669"/>
    <property type="project" value="UniProtKB-UniRule"/>
</dbReference>
<evidence type="ECO:0000256" key="11">
    <source>
        <dbReference type="ARBA" id="ARBA00023204"/>
    </source>
</evidence>
<name>A5E525_LODEL</name>
<dbReference type="Proteomes" id="UP000001996">
    <property type="component" value="Unassembled WGS sequence"/>
</dbReference>
<evidence type="ECO:0000313" key="17">
    <source>
        <dbReference type="Proteomes" id="UP000001996"/>
    </source>
</evidence>
<evidence type="ECO:0000256" key="15">
    <source>
        <dbReference type="SAM" id="MobiDB-lite"/>
    </source>
</evidence>
<dbReference type="GO" id="GO:0000112">
    <property type="term" value="C:nucleotide-excision repair factor 3 complex"/>
    <property type="evidence" value="ECO:0007669"/>
    <property type="project" value="EnsemblFungi"/>
</dbReference>
<evidence type="ECO:0000256" key="5">
    <source>
        <dbReference type="ARBA" id="ARBA00022723"/>
    </source>
</evidence>
<keyword evidence="7 14" id="KW-0863">Zinc-finger</keyword>
<evidence type="ECO:0000313" key="16">
    <source>
        <dbReference type="EMBL" id="EDK46533.1"/>
    </source>
</evidence>
<dbReference type="STRING" id="379508.A5E525"/>
<dbReference type="GO" id="GO:0006355">
    <property type="term" value="P:regulation of DNA-templated transcription"/>
    <property type="evidence" value="ECO:0007669"/>
    <property type="project" value="InterPro"/>
</dbReference>
<keyword evidence="9 14" id="KW-0805">Transcription regulation</keyword>
<proteinExistence type="inferred from homology"/>
<feature type="region of interest" description="Disordered" evidence="15">
    <location>
        <begin position="131"/>
        <end position="167"/>
    </location>
</feature>
<evidence type="ECO:0000256" key="12">
    <source>
        <dbReference type="ARBA" id="ARBA00023242"/>
    </source>
</evidence>
<dbReference type="InParanoid" id="A5E525"/>
<keyword evidence="17" id="KW-1185">Reference proteome</keyword>
<protein>
    <recommendedName>
        <fullName evidence="4 14">General transcription and DNA repair factor IIH subunit TFB4</fullName>
        <shortName evidence="14">TFIIH subunit TFB4</shortName>
    </recommendedName>
    <alternativeName>
        <fullName evidence="13 14">RNA polymerase II transcription factor B subunit 4</fullName>
    </alternativeName>
</protein>
<evidence type="ECO:0000256" key="8">
    <source>
        <dbReference type="ARBA" id="ARBA00022833"/>
    </source>
</evidence>
<dbReference type="FunCoup" id="A5E525">
    <property type="interactions" value="1125"/>
</dbReference>
<evidence type="ECO:0000256" key="4">
    <source>
        <dbReference type="ARBA" id="ARBA00021280"/>
    </source>
</evidence>
<evidence type="ECO:0000256" key="3">
    <source>
        <dbReference type="ARBA" id="ARBA00005273"/>
    </source>
</evidence>
<dbReference type="InterPro" id="IPR004600">
    <property type="entry name" value="TFIIH_Tfb4/GTF2H3"/>
</dbReference>
<evidence type="ECO:0000256" key="13">
    <source>
        <dbReference type="ARBA" id="ARBA00033341"/>
    </source>
</evidence>
<keyword evidence="8 14" id="KW-0862">Zinc</keyword>
<evidence type="ECO:0000256" key="10">
    <source>
        <dbReference type="ARBA" id="ARBA00023163"/>
    </source>
</evidence>